<evidence type="ECO:0000313" key="2">
    <source>
        <dbReference type="EMBL" id="TCT08018.1"/>
    </source>
</evidence>
<feature type="transmembrane region" description="Helical" evidence="1">
    <location>
        <begin position="80"/>
        <end position="100"/>
    </location>
</feature>
<feature type="transmembrane region" description="Helical" evidence="1">
    <location>
        <begin position="44"/>
        <end position="68"/>
    </location>
</feature>
<proteinExistence type="predicted"/>
<dbReference type="AlphaFoldDB" id="A0A4V2UYQ1"/>
<evidence type="ECO:0000256" key="1">
    <source>
        <dbReference type="SAM" id="Phobius"/>
    </source>
</evidence>
<dbReference type="RefSeq" id="WP_132029582.1">
    <property type="nucleotide sequence ID" value="NZ_SMAI01000001.1"/>
</dbReference>
<feature type="transmembrane region" description="Helical" evidence="1">
    <location>
        <begin position="180"/>
        <end position="196"/>
    </location>
</feature>
<gene>
    <name evidence="2" type="ORF">EDC64_101537</name>
</gene>
<feature type="transmembrane region" description="Helical" evidence="1">
    <location>
        <begin position="6"/>
        <end position="23"/>
    </location>
</feature>
<protein>
    <submittedName>
        <fullName evidence="2">Uncharacterized protein</fullName>
    </submittedName>
</protein>
<feature type="transmembrane region" description="Helical" evidence="1">
    <location>
        <begin position="154"/>
        <end position="173"/>
    </location>
</feature>
<evidence type="ECO:0000313" key="3">
    <source>
        <dbReference type="Proteomes" id="UP000294664"/>
    </source>
</evidence>
<feature type="transmembrane region" description="Helical" evidence="1">
    <location>
        <begin position="120"/>
        <end position="142"/>
    </location>
</feature>
<keyword evidence="1" id="KW-0812">Transmembrane</keyword>
<keyword evidence="1" id="KW-1133">Transmembrane helix</keyword>
<dbReference type="OrthoDB" id="7192182at2"/>
<accession>A0A4V2UYQ1</accession>
<organism evidence="2 3">
    <name type="scientific">Aquabacter spiritensis</name>
    <dbReference type="NCBI Taxonomy" id="933073"/>
    <lineage>
        <taxon>Bacteria</taxon>
        <taxon>Pseudomonadati</taxon>
        <taxon>Pseudomonadota</taxon>
        <taxon>Alphaproteobacteria</taxon>
        <taxon>Hyphomicrobiales</taxon>
        <taxon>Xanthobacteraceae</taxon>
        <taxon>Aquabacter</taxon>
    </lineage>
</organism>
<comment type="caution">
    <text evidence="2">The sequence shown here is derived from an EMBL/GenBank/DDBJ whole genome shotgun (WGS) entry which is preliminary data.</text>
</comment>
<reference evidence="2 3" key="1">
    <citation type="submission" date="2019-03" db="EMBL/GenBank/DDBJ databases">
        <title>Genomic Encyclopedia of Type Strains, Phase IV (KMG-IV): sequencing the most valuable type-strain genomes for metagenomic binning, comparative biology and taxonomic classification.</title>
        <authorList>
            <person name="Goeker M."/>
        </authorList>
    </citation>
    <scope>NUCLEOTIDE SEQUENCE [LARGE SCALE GENOMIC DNA]</scope>
    <source>
        <strain evidence="2 3">DSM 9035</strain>
    </source>
</reference>
<keyword evidence="1" id="KW-0472">Membrane</keyword>
<dbReference type="Proteomes" id="UP000294664">
    <property type="component" value="Unassembled WGS sequence"/>
</dbReference>
<name>A0A4V2UYQ1_9HYPH</name>
<keyword evidence="3" id="KW-1185">Reference proteome</keyword>
<sequence length="197" mass="21059">MSGFDLLSRVFAILLGLSIAELLKGVARVCRVWYGVEHADRAPLRIGALIPLLVLLTLFDQVTFWFNFAAIGPHLPADELGLFGLVLVSGAYFAVSTFVLPAEVGQWRDFDDYYMKVRRLVIGGLMAVNLIGLACAIGLALADVEIEEARGGGQISGPMNGLALVAMVALLLVRTKRANLAWLIVAVLATIGAGLPL</sequence>
<dbReference type="EMBL" id="SMAI01000001">
    <property type="protein sequence ID" value="TCT08018.1"/>
    <property type="molecule type" value="Genomic_DNA"/>
</dbReference>